<dbReference type="GO" id="GO:0022857">
    <property type="term" value="F:transmembrane transporter activity"/>
    <property type="evidence" value="ECO:0007669"/>
    <property type="project" value="UniProtKB-UniRule"/>
</dbReference>
<feature type="transmembrane region" description="Helical" evidence="7">
    <location>
        <begin position="145"/>
        <end position="168"/>
    </location>
</feature>
<evidence type="ECO:0000256" key="4">
    <source>
        <dbReference type="ARBA" id="ARBA00022692"/>
    </source>
</evidence>
<name>A0A0P1IG96_9RHOB</name>
<evidence type="ECO:0000256" key="6">
    <source>
        <dbReference type="ARBA" id="ARBA00023136"/>
    </source>
</evidence>
<evidence type="ECO:0000313" key="9">
    <source>
        <dbReference type="EMBL" id="CUK11341.1"/>
    </source>
</evidence>
<keyword evidence="2 7" id="KW-0813">Transport</keyword>
<evidence type="ECO:0000256" key="2">
    <source>
        <dbReference type="ARBA" id="ARBA00022448"/>
    </source>
</evidence>
<evidence type="ECO:0000313" key="10">
    <source>
        <dbReference type="Proteomes" id="UP000051870"/>
    </source>
</evidence>
<comment type="subcellular location">
    <subcellularLocation>
        <location evidence="7">Cell inner membrane</location>
        <topology evidence="7">Multi-pass membrane protein</topology>
    </subcellularLocation>
    <subcellularLocation>
        <location evidence="1">Cell membrane</location>
        <topology evidence="1">Multi-pass membrane protein</topology>
    </subcellularLocation>
</comment>
<keyword evidence="6 7" id="KW-0472">Membrane</keyword>
<feature type="transmembrane region" description="Helical" evidence="7">
    <location>
        <begin position="53"/>
        <end position="72"/>
    </location>
</feature>
<dbReference type="Pfam" id="PF04290">
    <property type="entry name" value="DctQ"/>
    <property type="match status" value="1"/>
</dbReference>
<evidence type="ECO:0000256" key="3">
    <source>
        <dbReference type="ARBA" id="ARBA00022475"/>
    </source>
</evidence>
<feature type="transmembrane region" description="Helical" evidence="7">
    <location>
        <begin position="20"/>
        <end position="41"/>
    </location>
</feature>
<feature type="transmembrane region" description="Helical" evidence="7">
    <location>
        <begin position="105"/>
        <end position="125"/>
    </location>
</feature>
<comment type="subunit">
    <text evidence="7">The complex comprises the extracytoplasmic solute receptor protein and the two transmembrane proteins.</text>
</comment>
<evidence type="ECO:0000256" key="7">
    <source>
        <dbReference type="RuleBase" id="RU369079"/>
    </source>
</evidence>
<keyword evidence="4 7" id="KW-0812">Transmembrane</keyword>
<comment type="similarity">
    <text evidence="7">Belongs to the TRAP transporter small permease family.</text>
</comment>
<dbReference type="EMBL" id="CYTW01000005">
    <property type="protein sequence ID" value="CUK11341.1"/>
    <property type="molecule type" value="Genomic_DNA"/>
</dbReference>
<evidence type="ECO:0000259" key="8">
    <source>
        <dbReference type="Pfam" id="PF04290"/>
    </source>
</evidence>
<proteinExistence type="inferred from homology"/>
<dbReference type="InterPro" id="IPR055348">
    <property type="entry name" value="DctQ"/>
</dbReference>
<organism evidence="9 10">
    <name type="scientific">Shimia thalassica</name>
    <dbReference type="NCBI Taxonomy" id="1715693"/>
    <lineage>
        <taxon>Bacteria</taxon>
        <taxon>Pseudomonadati</taxon>
        <taxon>Pseudomonadota</taxon>
        <taxon>Alphaproteobacteria</taxon>
        <taxon>Rhodobacterales</taxon>
        <taxon>Roseobacteraceae</taxon>
    </lineage>
</organism>
<sequence>MVVSAFRKLVMGLSKATNSVAIGANAAGTLVVLGLVGIVNFDVVARGVFNAPFLGAVEVVQFSMVLIVFLQLPDVVRVNRLTRSDGFLVVIGVKYPRFAASLRHVIDSISAVFMALISIAIWPEFVEMLETRDYFGVPGVFTAPWWPIKLVIFLSATLCTLIFLLKVVRPADKPELVRVPEHEDKT</sequence>
<comment type="function">
    <text evidence="7">Part of the tripartite ATP-independent periplasmic (TRAP) transport system.</text>
</comment>
<keyword evidence="3" id="KW-1003">Cell membrane</keyword>
<gene>
    <name evidence="9" type="ORF">PH7735_03563</name>
</gene>
<keyword evidence="7" id="KW-0997">Cell inner membrane</keyword>
<dbReference type="GO" id="GO:0005886">
    <property type="term" value="C:plasma membrane"/>
    <property type="evidence" value="ECO:0007669"/>
    <property type="project" value="UniProtKB-SubCell"/>
</dbReference>
<feature type="domain" description="Tripartite ATP-independent periplasmic transporters DctQ component" evidence="8">
    <location>
        <begin position="35"/>
        <end position="170"/>
    </location>
</feature>
<dbReference type="AlphaFoldDB" id="A0A0P1IG96"/>
<evidence type="ECO:0000256" key="5">
    <source>
        <dbReference type="ARBA" id="ARBA00022989"/>
    </source>
</evidence>
<protein>
    <recommendedName>
        <fullName evidence="7">TRAP transporter small permease protein</fullName>
    </recommendedName>
</protein>
<dbReference type="Proteomes" id="UP000051870">
    <property type="component" value="Unassembled WGS sequence"/>
</dbReference>
<accession>A0A0P1IG96</accession>
<keyword evidence="5 7" id="KW-1133">Transmembrane helix</keyword>
<evidence type="ECO:0000256" key="1">
    <source>
        <dbReference type="ARBA" id="ARBA00004651"/>
    </source>
</evidence>
<keyword evidence="10" id="KW-1185">Reference proteome</keyword>
<dbReference type="STRING" id="1715693.PH7735_03563"/>
<reference evidence="10" key="1">
    <citation type="submission" date="2015-09" db="EMBL/GenBank/DDBJ databases">
        <authorList>
            <person name="Rodrigo-Torres Lidia"/>
            <person name="Arahal R.David."/>
        </authorList>
    </citation>
    <scope>NUCLEOTIDE SEQUENCE [LARGE SCALE GENOMIC DNA]</scope>
    <source>
        <strain evidence="10">CECT 7735</strain>
    </source>
</reference>